<sequence length="497" mass="54135">MLWSLLKILVFVAIVALMAFGAGVLMETAGGLQITVAGTEYTLGALQSVMALVALMVLTWLFFKLLSLLIATLRFLNGDETALSRYFDKGRERRGYQALSDSLMALAVGEGRTALSKAAKAERYLQDPALTDLVVAQAAEMAGDTHKASEAYKRLLSDQSTRFVGVRGIMKQKLSEGDTETARQLAEKALALRPKHEEVQDTLLKLQAQAEDWAGARQTLATKLKTGTLPREVFKRRDAVLALSSSKALLAEEATPEQQEQAIEANRLSPDLVPAAALAARSYIAKGKPRNAVRILKKAWEAQPHPDLAHAFAEIEPNESAQERVKRFETLLRVKPDHDETRLVRAELLIVAEDFPEARRALGDLVDRAPDARALTLMAAIEKGEGGPDAMVQGWLTKALTAPRGPQWVCESCNHIHAEWAPTCENCASFDTLTWKRPETPEYHSATGAAMLPLLAARAEAGTGALTIVDPEPIDVSDDVEIDLDDTSEPSKGDVKS</sequence>
<dbReference type="Pfam" id="PF07219">
    <property type="entry name" value="HemY_N"/>
    <property type="match status" value="1"/>
</dbReference>
<dbReference type="Gene3D" id="1.25.40.10">
    <property type="entry name" value="Tetratricopeptide repeat domain"/>
    <property type="match status" value="2"/>
</dbReference>
<evidence type="ECO:0000256" key="5">
    <source>
        <dbReference type="SAM" id="Phobius"/>
    </source>
</evidence>
<dbReference type="GeneID" id="28251046"/>
<proteinExistence type="predicted"/>
<evidence type="ECO:0000256" key="3">
    <source>
        <dbReference type="ARBA" id="ARBA00022989"/>
    </source>
</evidence>
<dbReference type="EMBL" id="CP015230">
    <property type="protein sequence ID" value="ANP41962.1"/>
    <property type="molecule type" value="Genomic_DNA"/>
</dbReference>
<dbReference type="PIRSF" id="PIRSF031802">
    <property type="entry name" value="UCP031802"/>
    <property type="match status" value="1"/>
</dbReference>
<dbReference type="Pfam" id="PF14559">
    <property type="entry name" value="TPR_19"/>
    <property type="match status" value="2"/>
</dbReference>
<protein>
    <submittedName>
        <fullName evidence="7">Heme biosynthesis protein HemY</fullName>
    </submittedName>
</protein>
<keyword evidence="2 5" id="KW-0812">Transmembrane</keyword>
<evidence type="ECO:0000256" key="4">
    <source>
        <dbReference type="ARBA" id="ARBA00023136"/>
    </source>
</evidence>
<organism evidence="7 8">
    <name type="scientific">Tritonibacter mobilis F1926</name>
    <dbReference type="NCBI Taxonomy" id="1265309"/>
    <lineage>
        <taxon>Bacteria</taxon>
        <taxon>Pseudomonadati</taxon>
        <taxon>Pseudomonadota</taxon>
        <taxon>Alphaproteobacteria</taxon>
        <taxon>Rhodobacterales</taxon>
        <taxon>Paracoccaceae</taxon>
        <taxon>Tritonibacter</taxon>
    </lineage>
</organism>
<accession>A0A1B1A5W7</accession>
<dbReference type="AlphaFoldDB" id="A0A1B1A5W7"/>
<evidence type="ECO:0000259" key="6">
    <source>
        <dbReference type="Pfam" id="PF07219"/>
    </source>
</evidence>
<dbReference type="RefSeq" id="WP_005616440.1">
    <property type="nucleotide sequence ID" value="NZ_CP015230.1"/>
</dbReference>
<dbReference type="STRING" id="1265309.K529_014390"/>
<keyword evidence="4 5" id="KW-0472">Membrane</keyword>
<evidence type="ECO:0000256" key="1">
    <source>
        <dbReference type="ARBA" id="ARBA00004370"/>
    </source>
</evidence>
<gene>
    <name evidence="7" type="ORF">K529_014390</name>
</gene>
<dbReference type="GO" id="GO:0016020">
    <property type="term" value="C:membrane"/>
    <property type="evidence" value="ECO:0007669"/>
    <property type="project" value="UniProtKB-SubCell"/>
</dbReference>
<dbReference type="SUPFAM" id="SSF48452">
    <property type="entry name" value="TPR-like"/>
    <property type="match status" value="2"/>
</dbReference>
<evidence type="ECO:0000313" key="8">
    <source>
        <dbReference type="Proteomes" id="UP000013243"/>
    </source>
</evidence>
<keyword evidence="3 5" id="KW-1133">Transmembrane helix</keyword>
<feature type="domain" description="HemY N-terminal" evidence="6">
    <location>
        <begin position="30"/>
        <end position="143"/>
    </location>
</feature>
<comment type="subcellular location">
    <subcellularLocation>
        <location evidence="1">Membrane</location>
    </subcellularLocation>
</comment>
<dbReference type="KEGG" id="rmb:K529_014390"/>
<dbReference type="InterPro" id="IPR010817">
    <property type="entry name" value="HemY_N"/>
</dbReference>
<reference evidence="7 8" key="1">
    <citation type="journal article" date="2016" name="ISME J.">
        <title>Global occurrence and heterogeneity of the Roseobacter-clade species Ruegeria mobilis.</title>
        <authorList>
            <person name="Sonnenschein E."/>
            <person name="Gram L."/>
        </authorList>
    </citation>
    <scope>NUCLEOTIDE SEQUENCE [LARGE SCALE GENOMIC DNA]</scope>
    <source>
        <strain evidence="7 8">F1926</strain>
    </source>
</reference>
<name>A0A1B1A5W7_9RHOB</name>
<evidence type="ECO:0000256" key="2">
    <source>
        <dbReference type="ARBA" id="ARBA00022692"/>
    </source>
</evidence>
<dbReference type="InterPro" id="IPR011990">
    <property type="entry name" value="TPR-like_helical_dom_sf"/>
</dbReference>
<dbReference type="OrthoDB" id="9798343at2"/>
<feature type="transmembrane region" description="Helical" evidence="5">
    <location>
        <begin position="45"/>
        <end position="66"/>
    </location>
</feature>
<dbReference type="InterPro" id="IPR016982">
    <property type="entry name" value="Mms48"/>
</dbReference>
<dbReference type="Proteomes" id="UP000013243">
    <property type="component" value="Chromosome"/>
</dbReference>
<evidence type="ECO:0000313" key="7">
    <source>
        <dbReference type="EMBL" id="ANP41962.1"/>
    </source>
</evidence>